<reference evidence="2 3" key="1">
    <citation type="submission" date="2019-11" db="EMBL/GenBank/DDBJ databases">
        <title>Identification of a novel strain.</title>
        <authorList>
            <person name="Xu Q."/>
            <person name="Wang G."/>
        </authorList>
    </citation>
    <scope>NUCLEOTIDE SEQUENCE [LARGE SCALE GENOMIC DNA]</scope>
    <source>
        <strain evidence="3">xq</strain>
    </source>
</reference>
<keyword evidence="3" id="KW-1185">Reference proteome</keyword>
<evidence type="ECO:0000313" key="2">
    <source>
        <dbReference type="EMBL" id="MTD93275.1"/>
    </source>
</evidence>
<sequence>MLRILTSIAIAAVLAAAPLTLTAGSADAASATKICKHKTASGKIKTWRCGKDQPCCSAEMINYYTCGSKTFGCL</sequence>
<dbReference type="RefSeq" id="WP_154737829.1">
    <property type="nucleotide sequence ID" value="NZ_WMBQ01000001.1"/>
</dbReference>
<name>A0A6I3KCT3_9HYPH</name>
<keyword evidence="1" id="KW-0732">Signal</keyword>
<evidence type="ECO:0000256" key="1">
    <source>
        <dbReference type="SAM" id="SignalP"/>
    </source>
</evidence>
<gene>
    <name evidence="2" type="ORF">GIW81_02875</name>
</gene>
<organism evidence="2 3">
    <name type="scientific">Hyphomicrobium album</name>
    <dbReference type="NCBI Taxonomy" id="2665159"/>
    <lineage>
        <taxon>Bacteria</taxon>
        <taxon>Pseudomonadati</taxon>
        <taxon>Pseudomonadota</taxon>
        <taxon>Alphaproteobacteria</taxon>
        <taxon>Hyphomicrobiales</taxon>
        <taxon>Hyphomicrobiaceae</taxon>
        <taxon>Hyphomicrobium</taxon>
    </lineage>
</organism>
<evidence type="ECO:0000313" key="3">
    <source>
        <dbReference type="Proteomes" id="UP000440694"/>
    </source>
</evidence>
<dbReference type="EMBL" id="WMBQ01000001">
    <property type="protein sequence ID" value="MTD93275.1"/>
    <property type="molecule type" value="Genomic_DNA"/>
</dbReference>
<comment type="caution">
    <text evidence="2">The sequence shown here is derived from an EMBL/GenBank/DDBJ whole genome shotgun (WGS) entry which is preliminary data.</text>
</comment>
<protein>
    <submittedName>
        <fullName evidence="2">Uncharacterized protein</fullName>
    </submittedName>
</protein>
<feature type="chain" id="PRO_5026337177" evidence="1">
    <location>
        <begin position="29"/>
        <end position="74"/>
    </location>
</feature>
<feature type="signal peptide" evidence="1">
    <location>
        <begin position="1"/>
        <end position="28"/>
    </location>
</feature>
<dbReference type="AlphaFoldDB" id="A0A6I3KCT3"/>
<dbReference type="Proteomes" id="UP000440694">
    <property type="component" value="Unassembled WGS sequence"/>
</dbReference>
<proteinExistence type="predicted"/>
<accession>A0A6I3KCT3</accession>